<keyword evidence="4" id="KW-1185">Reference proteome</keyword>
<accession>A0AAW1HR16</accession>
<dbReference type="InterPro" id="IPR029526">
    <property type="entry name" value="PGBD"/>
</dbReference>
<comment type="caution">
    <text evidence="3">The sequence shown here is derived from an EMBL/GenBank/DDBJ whole genome shotgun (WGS) entry which is preliminary data.</text>
</comment>
<feature type="region of interest" description="Disordered" evidence="1">
    <location>
        <begin position="33"/>
        <end position="75"/>
    </location>
</feature>
<evidence type="ECO:0000313" key="3">
    <source>
        <dbReference type="EMBL" id="KAK9678923.1"/>
    </source>
</evidence>
<dbReference type="Proteomes" id="UP001458880">
    <property type="component" value="Unassembled WGS sequence"/>
</dbReference>
<feature type="compositionally biased region" description="Acidic residues" evidence="1">
    <location>
        <begin position="33"/>
        <end position="74"/>
    </location>
</feature>
<reference evidence="3 4" key="1">
    <citation type="journal article" date="2024" name="BMC Genomics">
        <title>De novo assembly and annotation of Popillia japonica's genome with initial clues to its potential as an invasive pest.</title>
        <authorList>
            <person name="Cucini C."/>
            <person name="Boschi S."/>
            <person name="Funari R."/>
            <person name="Cardaioli E."/>
            <person name="Iannotti N."/>
            <person name="Marturano G."/>
            <person name="Paoli F."/>
            <person name="Bruttini M."/>
            <person name="Carapelli A."/>
            <person name="Frati F."/>
            <person name="Nardi F."/>
        </authorList>
    </citation>
    <scope>NUCLEOTIDE SEQUENCE [LARGE SCALE GENOMIC DNA]</scope>
    <source>
        <strain evidence="3">DMR45628</strain>
    </source>
</reference>
<organism evidence="3 4">
    <name type="scientific">Popillia japonica</name>
    <name type="common">Japanese beetle</name>
    <dbReference type="NCBI Taxonomy" id="7064"/>
    <lineage>
        <taxon>Eukaryota</taxon>
        <taxon>Metazoa</taxon>
        <taxon>Ecdysozoa</taxon>
        <taxon>Arthropoda</taxon>
        <taxon>Hexapoda</taxon>
        <taxon>Insecta</taxon>
        <taxon>Pterygota</taxon>
        <taxon>Neoptera</taxon>
        <taxon>Endopterygota</taxon>
        <taxon>Coleoptera</taxon>
        <taxon>Polyphaga</taxon>
        <taxon>Scarabaeiformia</taxon>
        <taxon>Scarabaeidae</taxon>
        <taxon>Rutelinae</taxon>
        <taxon>Popillia</taxon>
    </lineage>
</organism>
<evidence type="ECO:0000259" key="2">
    <source>
        <dbReference type="Pfam" id="PF13843"/>
    </source>
</evidence>
<protein>
    <submittedName>
        <fullName evidence="3">Transposase IS4</fullName>
    </submittedName>
</protein>
<dbReference type="PANTHER" id="PTHR46599">
    <property type="entry name" value="PIGGYBAC TRANSPOSABLE ELEMENT-DERIVED PROTEIN 4"/>
    <property type="match status" value="1"/>
</dbReference>
<dbReference type="PANTHER" id="PTHR46599:SF3">
    <property type="entry name" value="PIGGYBAC TRANSPOSABLE ELEMENT-DERIVED PROTEIN 4"/>
    <property type="match status" value="1"/>
</dbReference>
<dbReference type="AlphaFoldDB" id="A0AAW1HR16"/>
<dbReference type="Pfam" id="PF13843">
    <property type="entry name" value="DDE_Tnp_1_7"/>
    <property type="match status" value="1"/>
</dbReference>
<sequence>MLAPLMLASYFMQQFRTRISKYQERLQRLFAEVEGEEQADDDDEVAGAEEDATEIQEEVSDTEQEGDSSEEEEIAEKKGKCVYFLGRDKTSQWNKHCPSKKVFFPEEILRIIVENTNKFITSISENYSTERDAMPTDIVEIKALLGLVYLSGVLKSSRLNVDELWDKNGCGVERFRLTMSKQRFLFLLRSLRFDDRLTREERKQVDKLAPIRDTLAIL</sequence>
<gene>
    <name evidence="3" type="ORF">QE152_g40429</name>
</gene>
<name>A0AAW1HR16_POPJA</name>
<evidence type="ECO:0000256" key="1">
    <source>
        <dbReference type="SAM" id="MobiDB-lite"/>
    </source>
</evidence>
<proteinExistence type="predicted"/>
<feature type="domain" description="PiggyBac transposable element-derived protein" evidence="2">
    <location>
        <begin position="103"/>
        <end position="213"/>
    </location>
</feature>
<dbReference type="EMBL" id="JASPKY010001158">
    <property type="protein sequence ID" value="KAK9678923.1"/>
    <property type="molecule type" value="Genomic_DNA"/>
</dbReference>
<evidence type="ECO:0000313" key="4">
    <source>
        <dbReference type="Proteomes" id="UP001458880"/>
    </source>
</evidence>